<dbReference type="EMBL" id="JAAIJQ010000019">
    <property type="protein sequence ID" value="NEV61920.1"/>
    <property type="molecule type" value="Genomic_DNA"/>
</dbReference>
<comment type="caution">
    <text evidence="1">The sequence shown here is derived from an EMBL/GenBank/DDBJ whole genome shotgun (WGS) entry which is preliminary data.</text>
</comment>
<organism evidence="1 2">
    <name type="scientific">Thiorhodococcus minor</name>
    <dbReference type="NCBI Taxonomy" id="57489"/>
    <lineage>
        <taxon>Bacteria</taxon>
        <taxon>Pseudomonadati</taxon>
        <taxon>Pseudomonadota</taxon>
        <taxon>Gammaproteobacteria</taxon>
        <taxon>Chromatiales</taxon>
        <taxon>Chromatiaceae</taxon>
        <taxon>Thiorhodococcus</taxon>
    </lineage>
</organism>
<name>A0A6M0JWN8_9GAMM</name>
<dbReference type="Proteomes" id="UP000483379">
    <property type="component" value="Unassembled WGS sequence"/>
</dbReference>
<evidence type="ECO:0000313" key="1">
    <source>
        <dbReference type="EMBL" id="NEV61920.1"/>
    </source>
</evidence>
<dbReference type="AlphaFoldDB" id="A0A6M0JWN8"/>
<gene>
    <name evidence="1" type="ORF">G3446_08445</name>
</gene>
<keyword evidence="2" id="KW-1185">Reference proteome</keyword>
<sequence>MDWRPNLRDALERLTVDQLKERLKLVPTDRRPSRKGDLVGLIAHVLLEEDLGPIWGRLSDLDLKALSEAVHAWSGRFDRARFKVKYGALPAHYARDPYRYGYGGRAGETKLSYLPLFFYQDEIPPDLRARLASALLPPEANCIETTPPEALPEVFVPEDADPEGYPVWRHSTEPLVRQDLPALLRLIEAGRVSVGPKTGVASAASVKAIEGLLVGGDWYRPEDDLGLERWAGGPIRPIKPYAWPLLLQIGGLAKVDGSKLALTPKGRKALGEPLESTVKLLFERWQTKGKPDELRRVDLIKGQTSKGAQLTAVAGRRQAIADMLEICPQGEWIAVDHFFRYMQLEGDDFEVTNNPWKLYFAEANYGSLGYEGCASFEILQARYALAYLFEYLATLGIIDVVYTLPYHVRGGYSGCWGTDELAFLSRYDGLLYLRLNALGAYCLGLTDTYVPVVETVPPLLEARPDGSLAQLRAPMAAEQLLLEQYAEAQPDGRWRLRLDAAMTSAARADERARLRDFLEQSLDGELPAPLTRFLAEAEERATALRDEGSARLFACRDAAFAAMLSTDPVTAPHCLRAGERLIVVPQAKLNAFHKALAKLGYAMPEILTAS</sequence>
<protein>
    <recommendedName>
        <fullName evidence="3">Helicase XPB/Ssl2 N-terminal domain-containing protein</fullName>
    </recommendedName>
</protein>
<evidence type="ECO:0000313" key="2">
    <source>
        <dbReference type="Proteomes" id="UP000483379"/>
    </source>
</evidence>
<evidence type="ECO:0008006" key="3">
    <source>
        <dbReference type="Google" id="ProtNLM"/>
    </source>
</evidence>
<dbReference type="RefSeq" id="WP_164452396.1">
    <property type="nucleotide sequence ID" value="NZ_JAAIJQ010000019.1"/>
</dbReference>
<proteinExistence type="predicted"/>
<reference evidence="1 2" key="1">
    <citation type="submission" date="2020-02" db="EMBL/GenBank/DDBJ databases">
        <title>Genome sequences of Thiorhodococcus mannitoliphagus and Thiorhodococcus minor, purple sulfur photosynthetic bacteria in the gammaproteobacterial family, Chromatiaceae.</title>
        <authorList>
            <person name="Aviles F.A."/>
            <person name="Meyer T.E."/>
            <person name="Kyndt J.A."/>
        </authorList>
    </citation>
    <scope>NUCLEOTIDE SEQUENCE [LARGE SCALE GENOMIC DNA]</scope>
    <source>
        <strain evidence="1 2">DSM 11518</strain>
    </source>
</reference>
<accession>A0A6M0JWN8</accession>